<sequence length="50" mass="5375">MNTVLSSRTKIGTARLCRSIVLSVLADGKASVWIPPPLAISIGMRRLRPA</sequence>
<comment type="caution">
    <text evidence="1">The sequence shown here is derived from an EMBL/GenBank/DDBJ whole genome shotgun (WGS) entry which is preliminary data.</text>
</comment>
<dbReference type="EMBL" id="VIKU02000001">
    <property type="protein sequence ID" value="NHF58003.1"/>
    <property type="molecule type" value="Genomic_DNA"/>
</dbReference>
<proteinExistence type="predicted"/>
<accession>A0A967AS99</accession>
<dbReference type="AlphaFoldDB" id="A0A967AS99"/>
<organism evidence="1 2">
    <name type="scientific">Pelagihabitans pacificus</name>
    <dbReference type="NCBI Taxonomy" id="2696054"/>
    <lineage>
        <taxon>Bacteria</taxon>
        <taxon>Pseudomonadati</taxon>
        <taxon>Bacteroidota</taxon>
        <taxon>Flavobacteriia</taxon>
        <taxon>Flavobacteriales</taxon>
        <taxon>Flavobacteriaceae</taxon>
        <taxon>Pelagihabitans</taxon>
    </lineage>
</organism>
<protein>
    <submittedName>
        <fullName evidence="1">Uncharacterized protein</fullName>
    </submittedName>
</protein>
<dbReference type="Proteomes" id="UP000707206">
    <property type="component" value="Unassembled WGS sequence"/>
</dbReference>
<reference evidence="1" key="2">
    <citation type="submission" date="2020-03" db="EMBL/GenBank/DDBJ databases">
        <title>Flavobacteriaceae bacterium strain TP-CH-4, a member of the family Flavobacteriaceae isolated from a deep-sea seamount.</title>
        <authorList>
            <person name="Zhang D.-C."/>
        </authorList>
    </citation>
    <scope>NUCLEOTIDE SEQUENCE</scope>
    <source>
        <strain evidence="1">TP-CH-4</strain>
    </source>
</reference>
<gene>
    <name evidence="1" type="ORF">FK220_001535</name>
</gene>
<name>A0A967AS99_9FLAO</name>
<keyword evidence="2" id="KW-1185">Reference proteome</keyword>
<reference evidence="1" key="1">
    <citation type="submission" date="2019-07" db="EMBL/GenBank/DDBJ databases">
        <authorList>
            <person name="De-Chao Zhang Q."/>
        </authorList>
    </citation>
    <scope>NUCLEOTIDE SEQUENCE</scope>
    <source>
        <strain evidence="1">TP-CH-4</strain>
    </source>
</reference>
<evidence type="ECO:0000313" key="2">
    <source>
        <dbReference type="Proteomes" id="UP000707206"/>
    </source>
</evidence>
<dbReference type="RefSeq" id="WP_166204729.1">
    <property type="nucleotide sequence ID" value="NZ_VIKU02000001.1"/>
</dbReference>
<evidence type="ECO:0000313" key="1">
    <source>
        <dbReference type="EMBL" id="NHF58003.1"/>
    </source>
</evidence>